<dbReference type="InterPro" id="IPR016181">
    <property type="entry name" value="Acyl_CoA_acyltransferase"/>
</dbReference>
<dbReference type="OrthoDB" id="10039976at2759"/>
<dbReference type="Proteomes" id="UP000789508">
    <property type="component" value="Unassembled WGS sequence"/>
</dbReference>
<dbReference type="EMBL" id="CAJVPS010011153">
    <property type="protein sequence ID" value="CAG8663216.1"/>
    <property type="molecule type" value="Genomic_DNA"/>
</dbReference>
<feature type="domain" description="N-acetyltransferase" evidence="2">
    <location>
        <begin position="55"/>
        <end position="118"/>
    </location>
</feature>
<dbReference type="Gene3D" id="3.40.630.30">
    <property type="match status" value="1"/>
</dbReference>
<dbReference type="InterPro" id="IPR000182">
    <property type="entry name" value="GNAT_dom"/>
</dbReference>
<dbReference type="GO" id="GO:0004343">
    <property type="term" value="F:glucosamine 6-phosphate N-acetyltransferase activity"/>
    <property type="evidence" value="ECO:0007669"/>
    <property type="project" value="UniProtKB-UniRule"/>
</dbReference>
<name>A0A9N9E9A3_9GLOM</name>
<dbReference type="AlphaFoldDB" id="A0A9N9E9A3"/>
<dbReference type="PANTHER" id="PTHR13355:SF11">
    <property type="entry name" value="GLUCOSAMINE 6-PHOSPHATE N-ACETYLTRANSFERASE"/>
    <property type="match status" value="1"/>
</dbReference>
<accession>A0A9N9E9A3</accession>
<dbReference type="SUPFAM" id="SSF55729">
    <property type="entry name" value="Acyl-CoA N-acyltransferases (Nat)"/>
    <property type="match status" value="1"/>
</dbReference>
<evidence type="ECO:0000259" key="2">
    <source>
        <dbReference type="Pfam" id="PF00583"/>
    </source>
</evidence>
<reference evidence="3" key="1">
    <citation type="submission" date="2021-06" db="EMBL/GenBank/DDBJ databases">
        <authorList>
            <person name="Kallberg Y."/>
            <person name="Tangrot J."/>
            <person name="Rosling A."/>
        </authorList>
    </citation>
    <scope>NUCLEOTIDE SEQUENCE</scope>
    <source>
        <strain evidence="3">FL130A</strain>
    </source>
</reference>
<evidence type="ECO:0000313" key="4">
    <source>
        <dbReference type="Proteomes" id="UP000789508"/>
    </source>
</evidence>
<comment type="similarity">
    <text evidence="1">Belongs to the acetyltransferase family. GNA1 subfamily.</text>
</comment>
<keyword evidence="1" id="KW-0808">Transferase</keyword>
<sequence length="120" mass="13527">MTDYLFEKSLISDEVQNALPLNYAIRPLAKEDYDKGVLDCLGQLSIIEEISETKFSEHFAAMKKSGQYYIVVIEDKDSNRVVGLGTLLVELKFLRGCSKAGHIEDIVVDDSYRGKKFGLM</sequence>
<evidence type="ECO:0000256" key="1">
    <source>
        <dbReference type="RuleBase" id="RU365086"/>
    </source>
</evidence>
<dbReference type="GO" id="GO:0006048">
    <property type="term" value="P:UDP-N-acetylglucosamine biosynthetic process"/>
    <property type="evidence" value="ECO:0007669"/>
    <property type="project" value="UniProtKB-UniRule"/>
</dbReference>
<gene>
    <name evidence="3" type="ORF">ALEPTO_LOCUS10387</name>
</gene>
<dbReference type="InterPro" id="IPR039143">
    <property type="entry name" value="GNPNAT1-like"/>
</dbReference>
<organism evidence="3 4">
    <name type="scientific">Ambispora leptoticha</name>
    <dbReference type="NCBI Taxonomy" id="144679"/>
    <lineage>
        <taxon>Eukaryota</taxon>
        <taxon>Fungi</taxon>
        <taxon>Fungi incertae sedis</taxon>
        <taxon>Mucoromycota</taxon>
        <taxon>Glomeromycotina</taxon>
        <taxon>Glomeromycetes</taxon>
        <taxon>Archaeosporales</taxon>
        <taxon>Ambisporaceae</taxon>
        <taxon>Ambispora</taxon>
    </lineage>
</organism>
<dbReference type="PANTHER" id="PTHR13355">
    <property type="entry name" value="GLUCOSAMINE 6-PHOSPHATE N-ACETYLTRANSFERASE"/>
    <property type="match status" value="1"/>
</dbReference>
<keyword evidence="4" id="KW-1185">Reference proteome</keyword>
<comment type="pathway">
    <text evidence="1">Nucleotide-sugar biosynthesis; UDP-N-acetyl-alpha-D-glucosamine biosynthesis; N-acetyl-alpha-D-glucosamine 1-phosphate from alpha-D-glucosamine 6-phosphate (route I): step 1/2.</text>
</comment>
<evidence type="ECO:0000313" key="3">
    <source>
        <dbReference type="EMBL" id="CAG8663216.1"/>
    </source>
</evidence>
<comment type="catalytic activity">
    <reaction evidence="1">
        <text>D-glucosamine 6-phosphate + acetyl-CoA = N-acetyl-D-glucosamine 6-phosphate + CoA + H(+)</text>
        <dbReference type="Rhea" id="RHEA:10292"/>
        <dbReference type="ChEBI" id="CHEBI:15378"/>
        <dbReference type="ChEBI" id="CHEBI:57287"/>
        <dbReference type="ChEBI" id="CHEBI:57288"/>
        <dbReference type="ChEBI" id="CHEBI:57513"/>
        <dbReference type="ChEBI" id="CHEBI:58725"/>
        <dbReference type="EC" id="2.3.1.4"/>
    </reaction>
</comment>
<protein>
    <recommendedName>
        <fullName evidence="1">Glucosamine 6-phosphate N-acetyltransferase</fullName>
        <ecNumber evidence="1">2.3.1.4</ecNumber>
    </recommendedName>
</protein>
<comment type="caution">
    <text evidence="3">The sequence shown here is derived from an EMBL/GenBank/DDBJ whole genome shotgun (WGS) entry which is preliminary data.</text>
</comment>
<dbReference type="CDD" id="cd04301">
    <property type="entry name" value="NAT_SF"/>
    <property type="match status" value="1"/>
</dbReference>
<dbReference type="EC" id="2.3.1.4" evidence="1"/>
<dbReference type="Pfam" id="PF00583">
    <property type="entry name" value="Acetyltransf_1"/>
    <property type="match status" value="1"/>
</dbReference>
<keyword evidence="1" id="KW-0012">Acyltransferase</keyword>
<proteinExistence type="inferred from homology"/>